<dbReference type="InterPro" id="IPR010090">
    <property type="entry name" value="Phage_tape_meas"/>
</dbReference>
<evidence type="ECO:0000313" key="4">
    <source>
        <dbReference type="Proteomes" id="UP001215398"/>
    </source>
</evidence>
<dbReference type="Proteomes" id="UP001215398">
    <property type="component" value="Unassembled WGS sequence"/>
</dbReference>
<evidence type="ECO:0000259" key="2">
    <source>
        <dbReference type="Pfam" id="PF10145"/>
    </source>
</evidence>
<evidence type="ECO:0000313" key="3">
    <source>
        <dbReference type="EMBL" id="MDC7136173.1"/>
    </source>
</evidence>
<name>A0ABT5H6F6_9BACE</name>
<protein>
    <recommendedName>
        <fullName evidence="2">Phage tail tape measure protein domain-containing protein</fullName>
    </recommendedName>
</protein>
<dbReference type="Pfam" id="PF10145">
    <property type="entry name" value="PhageMin_Tail"/>
    <property type="match status" value="1"/>
</dbReference>
<keyword evidence="1" id="KW-0175">Coiled coil</keyword>
<reference evidence="3 4" key="1">
    <citation type="submission" date="2023-01" db="EMBL/GenBank/DDBJ databases">
        <title>Exploring GABA producing Bacteroides strains toward improving mental health.</title>
        <authorList>
            <person name="Yousuf B."/>
            <person name="Bouhlel N.E."/>
            <person name="Mottawea W."/>
            <person name="Hammami R."/>
        </authorList>
    </citation>
    <scope>NUCLEOTIDE SEQUENCE [LARGE SCALE GENOMIC DNA]</scope>
    <source>
        <strain evidence="3 4">UO.H1054</strain>
    </source>
</reference>
<dbReference type="EMBL" id="JAQPYS010000044">
    <property type="protein sequence ID" value="MDC7136173.1"/>
    <property type="molecule type" value="Genomic_DNA"/>
</dbReference>
<sequence length="1105" mass="122936">MNNEKEQILKITVKYDDAIRNIAKYRTSIENLKKEEAEYKKALKDKKISQEEYNAKIVETEKKMLEARDVIQTLTKEVRNQIKIEKQQTGSLKQLRAQLSNLTAEYDSLSEVERKAGRGQELKNKINGITDSLKEAEGETQRFYRNVGNYEESIKNALGMNNSFANSLLRMADNAKSGSGFFSNLKTEASVFGNTLTSLLKNKVFLGIAGIAGAGIAFKWWYDYNKGLVEATKLTKQFTDKSGDDLKAYRSEVQALADYYGKDFKEVLISANTISKQFGITSERALQVVKDGFIAGADANGEFLDSLKEYPAYFKEAGISADQFVAIIAETNKQGIFSDKGIDTIKEANIRLREMTDSTAAALEGIGLNSKKIQKELQSESITTFEVMQLVSEKLNELPESSAAVGTAIADIFGGPGEDAGLKYIRTLKDISTNLDEVKNKAGELGRTEEDLINSQTELTKEIALLFDTTGGSFEKMTSKVKLFVNSVLSELIKTVRELFDTVEDISNREEAAAKQLGQSAGVEKVKAAYGDIEKVRKEYIKQGMSDNEALEKAKQERLKILNLTLQQEEEYYRETVDLNNKYSKELNEASFWKQGLGLNRTNSQINQDIKKSWAERMNQLATVESLKKQIEGITNYTPVTDKSTFPANGGKKSGLEINAKKKEIEEIRKMEDELLKLVKDSRKKQSEVIEHQYDRQIKDLQARLTTEKDLTPKTQEAINKQIYALEEQKKMALQKLSDEELQKEIANRQKLIELQLESVKKGSDKELELKLEQLKIQRQADLSDTELTEEMKLAIIDKYKKKEAELVDAANKQIWDKQKKALEDRAKAELDLLESQNNIKLQKLANEGASESQLKQAQYAYEIQELQTSLTQENEVLDNMRQQEDETDEEYNRRKVEQKQKIAEIEVQIETAKINSMKLLYNDLTSAIDALGEVNEGFAKLSKVLALGEIAVNTGKALAAGIAQAQSVPFPGNIAAIATTVTTIMANIATAIKTVKSAKFATGGLVTGPGTGTSDSIPAQLSNGESVMTARATELFAPILSSFNQIGGGVPINITASSNQTMGEDMLARAVAKGVQMMPNPVVSVTEINTVGKRVEVLENLGSL</sequence>
<feature type="coiled-coil region" evidence="1">
    <location>
        <begin position="15"/>
        <end position="139"/>
    </location>
</feature>
<feature type="coiled-coil region" evidence="1">
    <location>
        <begin position="864"/>
        <end position="916"/>
    </location>
</feature>
<comment type="caution">
    <text evidence="3">The sequence shown here is derived from an EMBL/GenBank/DDBJ whole genome shotgun (WGS) entry which is preliminary data.</text>
</comment>
<organism evidence="3 4">
    <name type="scientific">Bacteroides zhangwenhongii</name>
    <dbReference type="NCBI Taxonomy" id="2650157"/>
    <lineage>
        <taxon>Bacteria</taxon>
        <taxon>Pseudomonadati</taxon>
        <taxon>Bacteroidota</taxon>
        <taxon>Bacteroidia</taxon>
        <taxon>Bacteroidales</taxon>
        <taxon>Bacteroidaceae</taxon>
        <taxon>Bacteroides</taxon>
    </lineage>
</organism>
<accession>A0ABT5H6F6</accession>
<gene>
    <name evidence="3" type="ORF">PQG98_07425</name>
</gene>
<feature type="domain" description="Phage tail tape measure protein" evidence="2">
    <location>
        <begin position="241"/>
        <end position="414"/>
    </location>
</feature>
<feature type="coiled-coil region" evidence="1">
    <location>
        <begin position="658"/>
        <end position="688"/>
    </location>
</feature>
<dbReference type="RefSeq" id="WP_272720128.1">
    <property type="nucleotide sequence ID" value="NZ_JAQPYS010000044.1"/>
</dbReference>
<keyword evidence="4" id="KW-1185">Reference proteome</keyword>
<evidence type="ECO:0000256" key="1">
    <source>
        <dbReference type="SAM" id="Coils"/>
    </source>
</evidence>
<proteinExistence type="predicted"/>